<keyword evidence="2" id="KW-1003">Cell membrane</keyword>
<protein>
    <recommendedName>
        <fullName evidence="6">UPAR/Ly6 domain-containing protein</fullName>
    </recommendedName>
</protein>
<dbReference type="InterPro" id="IPR051110">
    <property type="entry name" value="Ly-6/neurotoxin-like_GPI-ap"/>
</dbReference>
<keyword evidence="8" id="KW-1185">Reference proteome</keyword>
<dbReference type="AlphaFoldDB" id="A0A8C8RFK6"/>
<dbReference type="Pfam" id="PF00087">
    <property type="entry name" value="Toxin_TOLIP"/>
    <property type="match status" value="1"/>
</dbReference>
<dbReference type="FunFam" id="2.10.60.10:FF:000003">
    <property type="entry name" value="lymphocyte antigen 6E isoform X1"/>
    <property type="match status" value="1"/>
</dbReference>
<evidence type="ECO:0000313" key="7">
    <source>
        <dbReference type="Ensembl" id="ENSPCEP00000004977.1"/>
    </source>
</evidence>
<reference evidence="7" key="2">
    <citation type="submission" date="2025-09" db="UniProtKB">
        <authorList>
            <consortium name="Ensembl"/>
        </authorList>
    </citation>
    <scope>IDENTIFICATION</scope>
</reference>
<feature type="domain" description="UPAR/Ly6" evidence="6">
    <location>
        <begin position="11"/>
        <end position="108"/>
    </location>
</feature>
<evidence type="ECO:0000256" key="4">
    <source>
        <dbReference type="ARBA" id="ARBA00023136"/>
    </source>
</evidence>
<dbReference type="Ensembl" id="ENSPCET00000005151.1">
    <property type="protein sequence ID" value="ENSPCEP00000004977.1"/>
    <property type="gene ID" value="ENSPCEG00000004026.1"/>
</dbReference>
<dbReference type="InterPro" id="IPR016054">
    <property type="entry name" value="LY6_UPA_recep-like"/>
</dbReference>
<organism evidence="7 8">
    <name type="scientific">Pelusios castaneus</name>
    <name type="common">West African mud turtle</name>
    <dbReference type="NCBI Taxonomy" id="367368"/>
    <lineage>
        <taxon>Eukaryota</taxon>
        <taxon>Metazoa</taxon>
        <taxon>Chordata</taxon>
        <taxon>Craniata</taxon>
        <taxon>Vertebrata</taxon>
        <taxon>Euteleostomi</taxon>
        <taxon>Archelosauria</taxon>
        <taxon>Testudinata</taxon>
        <taxon>Testudines</taxon>
        <taxon>Pleurodira</taxon>
        <taxon>Pelomedusidae</taxon>
        <taxon>Pelusios</taxon>
    </lineage>
</organism>
<evidence type="ECO:0000313" key="8">
    <source>
        <dbReference type="Proteomes" id="UP000694393"/>
    </source>
</evidence>
<name>A0A8C8RFK6_9SAUR</name>
<dbReference type="SUPFAM" id="SSF57302">
    <property type="entry name" value="Snake toxin-like"/>
    <property type="match status" value="1"/>
</dbReference>
<dbReference type="CDD" id="cd23543">
    <property type="entry name" value="TFP_LU_ECD_Ly6E"/>
    <property type="match status" value="1"/>
</dbReference>
<evidence type="ECO:0000256" key="5">
    <source>
        <dbReference type="ARBA" id="ARBA00023180"/>
    </source>
</evidence>
<reference evidence="7" key="1">
    <citation type="submission" date="2025-08" db="UniProtKB">
        <authorList>
            <consortium name="Ensembl"/>
        </authorList>
    </citation>
    <scope>IDENTIFICATION</scope>
</reference>
<keyword evidence="3" id="KW-0732">Signal</keyword>
<sequence>MSRGLFAGPSLICYTCQGEMSNKDCMKISICAKRDKYCVTIKDVVGAGMFSLLLFGHESKYRISKMCSPKCPETNMNQGKATAQVFCCDKLLCNVNGASHMKSSYSMISMGLLLANFIYIFRSGL</sequence>
<dbReference type="PANTHER" id="PTHR16983">
    <property type="entry name" value="UPAR/LY6 DOMAIN-CONTAINING PROTEIN"/>
    <property type="match status" value="1"/>
</dbReference>
<comment type="subcellular location">
    <subcellularLocation>
        <location evidence="1">Cell membrane</location>
    </subcellularLocation>
</comment>
<evidence type="ECO:0000256" key="1">
    <source>
        <dbReference type="ARBA" id="ARBA00004236"/>
    </source>
</evidence>
<evidence type="ECO:0000259" key="6">
    <source>
        <dbReference type="SMART" id="SM00134"/>
    </source>
</evidence>
<proteinExistence type="predicted"/>
<dbReference type="GO" id="GO:0030154">
    <property type="term" value="P:cell differentiation"/>
    <property type="evidence" value="ECO:0007669"/>
    <property type="project" value="UniProtKB-ARBA"/>
</dbReference>
<dbReference type="GO" id="GO:0030550">
    <property type="term" value="F:acetylcholine receptor inhibitor activity"/>
    <property type="evidence" value="ECO:0007669"/>
    <property type="project" value="TreeGrafter"/>
</dbReference>
<evidence type="ECO:0000256" key="2">
    <source>
        <dbReference type="ARBA" id="ARBA00022475"/>
    </source>
</evidence>
<keyword evidence="4" id="KW-0472">Membrane</keyword>
<dbReference type="Gene3D" id="2.10.60.10">
    <property type="entry name" value="CD59"/>
    <property type="match status" value="1"/>
</dbReference>
<accession>A0A8C8RFK6</accession>
<dbReference type="SMART" id="SM00134">
    <property type="entry name" value="LU"/>
    <property type="match status" value="1"/>
</dbReference>
<dbReference type="Proteomes" id="UP000694393">
    <property type="component" value="Unplaced"/>
</dbReference>
<keyword evidence="5" id="KW-0325">Glycoprotein</keyword>
<evidence type="ECO:0000256" key="3">
    <source>
        <dbReference type="ARBA" id="ARBA00022729"/>
    </source>
</evidence>
<dbReference type="PANTHER" id="PTHR16983:SF13">
    <property type="entry name" value="LYMPHOCYTE ANTIGEN 6E"/>
    <property type="match status" value="1"/>
</dbReference>
<dbReference type="InterPro" id="IPR045860">
    <property type="entry name" value="Snake_toxin-like_sf"/>
</dbReference>
<dbReference type="InterPro" id="IPR035076">
    <property type="entry name" value="Toxin/TOLIP"/>
</dbReference>
<dbReference type="GO" id="GO:0005886">
    <property type="term" value="C:plasma membrane"/>
    <property type="evidence" value="ECO:0007669"/>
    <property type="project" value="UniProtKB-SubCell"/>
</dbReference>